<reference evidence="1" key="1">
    <citation type="submission" date="2014-05" db="EMBL/GenBank/DDBJ databases">
        <authorList>
            <person name="Chronopoulou M."/>
        </authorList>
    </citation>
    <scope>NUCLEOTIDE SEQUENCE</scope>
    <source>
        <tissue evidence="1">Whole organism</tissue>
    </source>
</reference>
<name>A0A0K2U6W1_LEPSM</name>
<accession>A0A0K2U6W1</accession>
<proteinExistence type="predicted"/>
<dbReference type="AlphaFoldDB" id="A0A0K2U6W1"/>
<protein>
    <submittedName>
        <fullName evidence="1">Uncharacterized protein</fullName>
    </submittedName>
</protein>
<organism evidence="1">
    <name type="scientific">Lepeophtheirus salmonis</name>
    <name type="common">Salmon louse</name>
    <name type="synonym">Caligus salmonis</name>
    <dbReference type="NCBI Taxonomy" id="72036"/>
    <lineage>
        <taxon>Eukaryota</taxon>
        <taxon>Metazoa</taxon>
        <taxon>Ecdysozoa</taxon>
        <taxon>Arthropoda</taxon>
        <taxon>Crustacea</taxon>
        <taxon>Multicrustacea</taxon>
        <taxon>Hexanauplia</taxon>
        <taxon>Copepoda</taxon>
        <taxon>Siphonostomatoida</taxon>
        <taxon>Caligidae</taxon>
        <taxon>Lepeophtheirus</taxon>
    </lineage>
</organism>
<sequence>MLCSVISMFKEKNILEVLPQKNFPNLNLIEIFKKYKYYETSYIHFNS</sequence>
<dbReference type="EMBL" id="HACA01016424">
    <property type="protein sequence ID" value="CDW33785.1"/>
    <property type="molecule type" value="Transcribed_RNA"/>
</dbReference>
<evidence type="ECO:0000313" key="1">
    <source>
        <dbReference type="EMBL" id="CDW33785.1"/>
    </source>
</evidence>